<evidence type="ECO:0000313" key="3">
    <source>
        <dbReference type="Proteomes" id="UP001569904"/>
    </source>
</evidence>
<protein>
    <recommendedName>
        <fullName evidence="4">Aminotransferase class I/II-fold pyridoxal phosphate-dependent enzyme</fullName>
    </recommendedName>
</protein>
<evidence type="ECO:0000256" key="1">
    <source>
        <dbReference type="SAM" id="MobiDB-lite"/>
    </source>
</evidence>
<dbReference type="EMBL" id="JAXCEH010000003">
    <property type="protein sequence ID" value="MFA1553493.1"/>
    <property type="molecule type" value="Genomic_DNA"/>
</dbReference>
<name>A0ABV4QSB4_9ACTN</name>
<evidence type="ECO:0008006" key="4">
    <source>
        <dbReference type="Google" id="ProtNLM"/>
    </source>
</evidence>
<dbReference type="SUPFAM" id="SSF53383">
    <property type="entry name" value="PLP-dependent transferases"/>
    <property type="match status" value="1"/>
</dbReference>
<organism evidence="2 3">
    <name type="scientific">Actinomadura chokoriensis</name>
    <dbReference type="NCBI Taxonomy" id="454156"/>
    <lineage>
        <taxon>Bacteria</taxon>
        <taxon>Bacillati</taxon>
        <taxon>Actinomycetota</taxon>
        <taxon>Actinomycetes</taxon>
        <taxon>Streptosporangiales</taxon>
        <taxon>Thermomonosporaceae</taxon>
        <taxon>Actinomadura</taxon>
    </lineage>
</organism>
<keyword evidence="3" id="KW-1185">Reference proteome</keyword>
<accession>A0ABV4QSB4</accession>
<gene>
    <name evidence="2" type="ORF">SM436_07285</name>
</gene>
<comment type="caution">
    <text evidence="2">The sequence shown here is derived from an EMBL/GenBank/DDBJ whole genome shotgun (WGS) entry which is preliminary data.</text>
</comment>
<proteinExistence type="predicted"/>
<dbReference type="Gene3D" id="3.90.1150.10">
    <property type="entry name" value="Aspartate Aminotransferase, domain 1"/>
    <property type="match status" value="1"/>
</dbReference>
<reference evidence="2 3" key="1">
    <citation type="submission" date="2023-11" db="EMBL/GenBank/DDBJ databases">
        <title>Actinomadura monticuli sp. nov., isolated from volcanic ash.</title>
        <authorList>
            <person name="Lee S.D."/>
            <person name="Yang H."/>
            <person name="Kim I.S."/>
        </authorList>
    </citation>
    <scope>NUCLEOTIDE SEQUENCE [LARGE SCALE GENOMIC DNA]</scope>
    <source>
        <strain evidence="2 3">DSM 45346</strain>
    </source>
</reference>
<feature type="region of interest" description="Disordered" evidence="1">
    <location>
        <begin position="1"/>
        <end position="33"/>
    </location>
</feature>
<dbReference type="InterPro" id="IPR015422">
    <property type="entry name" value="PyrdxlP-dep_Trfase_small"/>
</dbReference>
<sequence>MTAAYGVRRTGTPSTTTPQTPPPSPGRHDRSLLPDATVHGAAAGLHLTITFDAGFSDMDLAAASLARGVKVQPLSWHRPCPGRPGLVLGYAASTPTVIAEAVAVIGEALRRVR</sequence>
<dbReference type="InterPro" id="IPR015424">
    <property type="entry name" value="PyrdxlP-dep_Trfase"/>
</dbReference>
<evidence type="ECO:0000313" key="2">
    <source>
        <dbReference type="EMBL" id="MFA1553493.1"/>
    </source>
</evidence>
<dbReference type="Proteomes" id="UP001569904">
    <property type="component" value="Unassembled WGS sequence"/>
</dbReference>
<dbReference type="RefSeq" id="WP_371939888.1">
    <property type="nucleotide sequence ID" value="NZ_JAXCEH010000003.1"/>
</dbReference>